<dbReference type="Pfam" id="PF03626">
    <property type="entry name" value="COX4_pro"/>
    <property type="match status" value="1"/>
</dbReference>
<evidence type="ECO:0000256" key="5">
    <source>
        <dbReference type="ARBA" id="ARBA00023136"/>
    </source>
</evidence>
<dbReference type="Proteomes" id="UP001596099">
    <property type="component" value="Unassembled WGS sequence"/>
</dbReference>
<keyword evidence="4 6" id="KW-1133">Transmembrane helix</keyword>
<feature type="transmembrane region" description="Helical" evidence="6">
    <location>
        <begin position="5"/>
        <end position="23"/>
    </location>
</feature>
<evidence type="ECO:0000256" key="6">
    <source>
        <dbReference type="SAM" id="Phobius"/>
    </source>
</evidence>
<accession>A0ABD5RQM2</accession>
<keyword evidence="3 6" id="KW-0812">Transmembrane</keyword>
<organism evidence="7 8">
    <name type="scientific">Halomarina salina</name>
    <dbReference type="NCBI Taxonomy" id="1872699"/>
    <lineage>
        <taxon>Archaea</taxon>
        <taxon>Methanobacteriati</taxon>
        <taxon>Methanobacteriota</taxon>
        <taxon>Stenosarchaea group</taxon>
        <taxon>Halobacteria</taxon>
        <taxon>Halobacteriales</taxon>
        <taxon>Natronomonadaceae</taxon>
        <taxon>Halomarina</taxon>
    </lineage>
</organism>
<sequence>MNTKLYAGIYVVLFVFATAQVAVEFAGLTYWTAFGVIMALSAVKAVLVAAYFQHLRYEPRAVTYVVTIGLVAALALTLAASYSIT</sequence>
<feature type="transmembrane region" description="Helical" evidence="6">
    <location>
        <begin position="64"/>
        <end position="84"/>
    </location>
</feature>
<dbReference type="GO" id="GO:0005886">
    <property type="term" value="C:plasma membrane"/>
    <property type="evidence" value="ECO:0007669"/>
    <property type="project" value="UniProtKB-SubCell"/>
</dbReference>
<name>A0ABD5RQM2_9EURY</name>
<keyword evidence="5 6" id="KW-0472">Membrane</keyword>
<reference evidence="7 8" key="1">
    <citation type="journal article" date="2019" name="Int. J. Syst. Evol. Microbiol.">
        <title>The Global Catalogue of Microorganisms (GCM) 10K type strain sequencing project: providing services to taxonomists for standard genome sequencing and annotation.</title>
        <authorList>
            <consortium name="The Broad Institute Genomics Platform"/>
            <consortium name="The Broad Institute Genome Sequencing Center for Infectious Disease"/>
            <person name="Wu L."/>
            <person name="Ma J."/>
        </authorList>
    </citation>
    <scope>NUCLEOTIDE SEQUENCE [LARGE SCALE GENOMIC DNA]</scope>
    <source>
        <strain evidence="7 8">CGMCC 1.12543</strain>
    </source>
</reference>
<evidence type="ECO:0000313" key="8">
    <source>
        <dbReference type="Proteomes" id="UP001596099"/>
    </source>
</evidence>
<dbReference type="AlphaFoldDB" id="A0ABD5RQM2"/>
<comment type="subcellular location">
    <subcellularLocation>
        <location evidence="1">Cell membrane</location>
        <topology evidence="1">Multi-pass membrane protein</topology>
    </subcellularLocation>
</comment>
<keyword evidence="2" id="KW-1003">Cell membrane</keyword>
<dbReference type="EMBL" id="JBHSQH010000001">
    <property type="protein sequence ID" value="MFC5972673.1"/>
    <property type="molecule type" value="Genomic_DNA"/>
</dbReference>
<comment type="caution">
    <text evidence="7">The sequence shown here is derived from an EMBL/GenBank/DDBJ whole genome shotgun (WGS) entry which is preliminary data.</text>
</comment>
<evidence type="ECO:0000256" key="4">
    <source>
        <dbReference type="ARBA" id="ARBA00022989"/>
    </source>
</evidence>
<protein>
    <submittedName>
        <fullName evidence="7">Cytochrome C oxidase subunit IV family protein</fullName>
    </submittedName>
</protein>
<proteinExistence type="predicted"/>
<keyword evidence="8" id="KW-1185">Reference proteome</keyword>
<evidence type="ECO:0000256" key="2">
    <source>
        <dbReference type="ARBA" id="ARBA00022475"/>
    </source>
</evidence>
<gene>
    <name evidence="7" type="ORF">ACFPYI_15155</name>
</gene>
<feature type="transmembrane region" description="Helical" evidence="6">
    <location>
        <begin position="29"/>
        <end position="52"/>
    </location>
</feature>
<evidence type="ECO:0000256" key="1">
    <source>
        <dbReference type="ARBA" id="ARBA00004651"/>
    </source>
</evidence>
<dbReference type="RefSeq" id="WP_247416330.1">
    <property type="nucleotide sequence ID" value="NZ_JALLGW010000001.1"/>
</dbReference>
<evidence type="ECO:0000313" key="7">
    <source>
        <dbReference type="EMBL" id="MFC5972673.1"/>
    </source>
</evidence>
<evidence type="ECO:0000256" key="3">
    <source>
        <dbReference type="ARBA" id="ARBA00022692"/>
    </source>
</evidence>
<dbReference type="InterPro" id="IPR005171">
    <property type="entry name" value="Cyt_c_oxidase_su4_prok"/>
</dbReference>